<dbReference type="Pfam" id="PF00293">
    <property type="entry name" value="NUDIX"/>
    <property type="match status" value="1"/>
</dbReference>
<gene>
    <name evidence="3" type="ORF">SOCE26_055390</name>
</gene>
<dbReference type="PANTHER" id="PTHR43736">
    <property type="entry name" value="ADP-RIBOSE PYROPHOSPHATASE"/>
    <property type="match status" value="1"/>
</dbReference>
<dbReference type="PROSITE" id="PS51462">
    <property type="entry name" value="NUDIX"/>
    <property type="match status" value="1"/>
</dbReference>
<dbReference type="InterPro" id="IPR015797">
    <property type="entry name" value="NUDIX_hydrolase-like_dom_sf"/>
</dbReference>
<dbReference type="InterPro" id="IPR000086">
    <property type="entry name" value="NUDIX_hydrolase_dom"/>
</dbReference>
<protein>
    <submittedName>
        <fullName evidence="3">NUDIX hydrolase</fullName>
    </submittedName>
</protein>
<organism evidence="3 4">
    <name type="scientific">Sorangium cellulosum</name>
    <name type="common">Polyangium cellulosum</name>
    <dbReference type="NCBI Taxonomy" id="56"/>
    <lineage>
        <taxon>Bacteria</taxon>
        <taxon>Pseudomonadati</taxon>
        <taxon>Myxococcota</taxon>
        <taxon>Polyangia</taxon>
        <taxon>Polyangiales</taxon>
        <taxon>Polyangiaceae</taxon>
        <taxon>Sorangium</taxon>
    </lineage>
</organism>
<dbReference type="Proteomes" id="UP000238348">
    <property type="component" value="Chromosome"/>
</dbReference>
<dbReference type="AlphaFoldDB" id="A0A2L0EXW3"/>
<evidence type="ECO:0000259" key="2">
    <source>
        <dbReference type="PROSITE" id="PS51462"/>
    </source>
</evidence>
<dbReference type="SUPFAM" id="SSF55811">
    <property type="entry name" value="Nudix"/>
    <property type="match status" value="1"/>
</dbReference>
<reference evidence="3 4" key="1">
    <citation type="submission" date="2015-09" db="EMBL/GenBank/DDBJ databases">
        <title>Sorangium comparison.</title>
        <authorList>
            <person name="Zaburannyi N."/>
            <person name="Bunk B."/>
            <person name="Overmann J."/>
            <person name="Mueller R."/>
        </authorList>
    </citation>
    <scope>NUCLEOTIDE SEQUENCE [LARGE SCALE GENOMIC DNA]</scope>
    <source>
        <strain evidence="3 4">So ce26</strain>
    </source>
</reference>
<evidence type="ECO:0000256" key="1">
    <source>
        <dbReference type="ARBA" id="ARBA00022801"/>
    </source>
</evidence>
<dbReference type="InterPro" id="IPR020476">
    <property type="entry name" value="Nudix_hydrolase"/>
</dbReference>
<evidence type="ECO:0000313" key="3">
    <source>
        <dbReference type="EMBL" id="AUX44079.1"/>
    </source>
</evidence>
<sequence>MLSGFITKILMEIAPLSLMPRSVLALAKEVARALLRRPVIGIAAAAQTADGRWLLIRRSDTGTWALPGGTLEWGETLRDSIVRELAEEAGVTEVEIGRVVGVYSRPDRDVRFHAVTVVVAARIGAPTRPPQNPLEIREVRLFRDDELPAELAMGMGDLLAAARRVGDTELE</sequence>
<accession>A0A2L0EXW3</accession>
<dbReference type="CDD" id="cd02883">
    <property type="entry name" value="NUDIX_Hydrolase"/>
    <property type="match status" value="1"/>
</dbReference>
<dbReference type="GO" id="GO:0016787">
    <property type="term" value="F:hydrolase activity"/>
    <property type="evidence" value="ECO:0007669"/>
    <property type="project" value="UniProtKB-KW"/>
</dbReference>
<evidence type="ECO:0000313" key="4">
    <source>
        <dbReference type="Proteomes" id="UP000238348"/>
    </source>
</evidence>
<dbReference type="EMBL" id="CP012673">
    <property type="protein sequence ID" value="AUX44079.1"/>
    <property type="molecule type" value="Genomic_DNA"/>
</dbReference>
<dbReference type="PANTHER" id="PTHR43736:SF1">
    <property type="entry name" value="DIHYDRONEOPTERIN TRIPHOSPHATE DIPHOSPHATASE"/>
    <property type="match status" value="1"/>
</dbReference>
<name>A0A2L0EXW3_SORCE</name>
<keyword evidence="1 3" id="KW-0378">Hydrolase</keyword>
<proteinExistence type="predicted"/>
<dbReference type="PRINTS" id="PR00502">
    <property type="entry name" value="NUDIXFAMILY"/>
</dbReference>
<dbReference type="Gene3D" id="3.90.79.10">
    <property type="entry name" value="Nucleoside Triphosphate Pyrophosphohydrolase"/>
    <property type="match status" value="1"/>
</dbReference>
<feature type="domain" description="Nudix hydrolase" evidence="2">
    <location>
        <begin position="35"/>
        <end position="164"/>
    </location>
</feature>